<dbReference type="Pfam" id="PF02580">
    <property type="entry name" value="Tyr_Deacylase"/>
    <property type="match status" value="1"/>
</dbReference>
<dbReference type="InterPro" id="IPR023509">
    <property type="entry name" value="DTD-like_sf"/>
</dbReference>
<dbReference type="Gene3D" id="3.50.80.10">
    <property type="entry name" value="D-tyrosyl-tRNA(Tyr) deacylase"/>
    <property type="match status" value="1"/>
</dbReference>
<evidence type="ECO:0000313" key="3">
    <source>
        <dbReference type="EMBL" id="OZJ05411.1"/>
    </source>
</evidence>
<dbReference type="OrthoDB" id="275783at2759"/>
<proteinExistence type="predicted"/>
<dbReference type="GO" id="GO:0005737">
    <property type="term" value="C:cytoplasm"/>
    <property type="evidence" value="ECO:0007669"/>
    <property type="project" value="InterPro"/>
</dbReference>
<dbReference type="EMBL" id="MVBO01000016">
    <property type="protein sequence ID" value="OZJ05411.1"/>
    <property type="molecule type" value="Genomic_DNA"/>
</dbReference>
<dbReference type="SUPFAM" id="SSF69500">
    <property type="entry name" value="DTD-like"/>
    <property type="match status" value="1"/>
</dbReference>
<dbReference type="Proteomes" id="UP000242875">
    <property type="component" value="Unassembled WGS sequence"/>
</dbReference>
<gene>
    <name evidence="3" type="ORF">BZG36_02000</name>
</gene>
<evidence type="ECO:0000256" key="1">
    <source>
        <dbReference type="ARBA" id="ARBA00020007"/>
    </source>
</evidence>
<dbReference type="GO" id="GO:0051499">
    <property type="term" value="F:D-aminoacyl-tRNA deacylase activity"/>
    <property type="evidence" value="ECO:0007669"/>
    <property type="project" value="InterPro"/>
</dbReference>
<sequence>MANPWLDGVFGAMMSVEIVNDGPVTLELDSRKFTYDTPMSSRSQTPVSSTEKS</sequence>
<accession>A0A261Y495</accession>
<reference evidence="3 4" key="1">
    <citation type="journal article" date="2017" name="Mycologia">
        <title>Bifiguratus adelaidae, gen. et sp. nov., a new member of Mucoromycotina in endophytic and soil-dwelling habitats.</title>
        <authorList>
            <person name="Torres-Cruz T.J."/>
            <person name="Billingsley Tobias T.L."/>
            <person name="Almatruk M."/>
            <person name="Hesse C."/>
            <person name="Kuske C.R."/>
            <person name="Desiro A."/>
            <person name="Benucci G.M."/>
            <person name="Bonito G."/>
            <person name="Stajich J.E."/>
            <person name="Dunlap C."/>
            <person name="Arnold A.E."/>
            <person name="Porras-Alfaro A."/>
        </authorList>
    </citation>
    <scope>NUCLEOTIDE SEQUENCE [LARGE SCALE GENOMIC DNA]</scope>
    <source>
        <strain evidence="3 4">AZ0501</strain>
    </source>
</reference>
<protein>
    <recommendedName>
        <fullName evidence="1">D-aminoacyl-tRNA deacylase</fullName>
    </recommendedName>
    <alternativeName>
        <fullName evidence="2">Gly-tRNA(Ala) deacylase</fullName>
    </alternativeName>
</protein>
<organism evidence="3 4">
    <name type="scientific">Bifiguratus adelaidae</name>
    <dbReference type="NCBI Taxonomy" id="1938954"/>
    <lineage>
        <taxon>Eukaryota</taxon>
        <taxon>Fungi</taxon>
        <taxon>Fungi incertae sedis</taxon>
        <taxon>Mucoromycota</taxon>
        <taxon>Mucoromycotina</taxon>
        <taxon>Endogonomycetes</taxon>
        <taxon>Endogonales</taxon>
        <taxon>Endogonales incertae sedis</taxon>
        <taxon>Bifiguratus</taxon>
    </lineage>
</organism>
<comment type="caution">
    <text evidence="3">The sequence shown here is derived from an EMBL/GenBank/DDBJ whole genome shotgun (WGS) entry which is preliminary data.</text>
</comment>
<dbReference type="InterPro" id="IPR003732">
    <property type="entry name" value="Daa-tRNA_deacyls_DTD"/>
</dbReference>
<keyword evidence="4" id="KW-1185">Reference proteome</keyword>
<dbReference type="AlphaFoldDB" id="A0A261Y495"/>
<name>A0A261Y495_9FUNG</name>
<evidence type="ECO:0000313" key="4">
    <source>
        <dbReference type="Proteomes" id="UP000242875"/>
    </source>
</evidence>
<evidence type="ECO:0000256" key="2">
    <source>
        <dbReference type="ARBA" id="ARBA00032747"/>
    </source>
</evidence>